<organism evidence="9 10">
    <name type="scientific">Pendulispora albinea</name>
    <dbReference type="NCBI Taxonomy" id="2741071"/>
    <lineage>
        <taxon>Bacteria</taxon>
        <taxon>Pseudomonadati</taxon>
        <taxon>Myxococcota</taxon>
        <taxon>Myxococcia</taxon>
        <taxon>Myxococcales</taxon>
        <taxon>Sorangiineae</taxon>
        <taxon>Pendulisporaceae</taxon>
        <taxon>Pendulispora</taxon>
    </lineage>
</organism>
<evidence type="ECO:0000313" key="9">
    <source>
        <dbReference type="EMBL" id="WXB18219.1"/>
    </source>
</evidence>
<feature type="domain" description="Protein kinase" evidence="8">
    <location>
        <begin position="15"/>
        <end position="294"/>
    </location>
</feature>
<dbReference type="CDD" id="cd14014">
    <property type="entry name" value="STKc_PknB_like"/>
    <property type="match status" value="1"/>
</dbReference>
<evidence type="ECO:0000256" key="1">
    <source>
        <dbReference type="ARBA" id="ARBA00022679"/>
    </source>
</evidence>
<feature type="binding site" evidence="5">
    <location>
        <position position="44"/>
    </location>
    <ligand>
        <name>ATP</name>
        <dbReference type="ChEBI" id="CHEBI:30616"/>
    </ligand>
</feature>
<evidence type="ECO:0000256" key="4">
    <source>
        <dbReference type="ARBA" id="ARBA00022840"/>
    </source>
</evidence>
<dbReference type="EMBL" id="CP089984">
    <property type="protein sequence ID" value="WXB18219.1"/>
    <property type="molecule type" value="Genomic_DNA"/>
</dbReference>
<feature type="transmembrane region" description="Helical" evidence="7">
    <location>
        <begin position="305"/>
        <end position="327"/>
    </location>
</feature>
<dbReference type="SUPFAM" id="SSF56112">
    <property type="entry name" value="Protein kinase-like (PK-like)"/>
    <property type="match status" value="1"/>
</dbReference>
<dbReference type="Gene3D" id="1.10.510.10">
    <property type="entry name" value="Transferase(Phosphotransferase) domain 1"/>
    <property type="match status" value="1"/>
</dbReference>
<feature type="region of interest" description="Disordered" evidence="6">
    <location>
        <begin position="329"/>
        <end position="448"/>
    </location>
</feature>
<dbReference type="PANTHER" id="PTHR43289:SF6">
    <property type="entry name" value="SERINE_THREONINE-PROTEIN KINASE NEKL-3"/>
    <property type="match status" value="1"/>
</dbReference>
<dbReference type="GO" id="GO:0016301">
    <property type="term" value="F:kinase activity"/>
    <property type="evidence" value="ECO:0007669"/>
    <property type="project" value="UniProtKB-KW"/>
</dbReference>
<protein>
    <submittedName>
        <fullName evidence="9">Protein kinase</fullName>
    </submittedName>
</protein>
<proteinExistence type="predicted"/>
<keyword evidence="7" id="KW-0472">Membrane</keyword>
<feature type="compositionally biased region" description="Pro residues" evidence="6">
    <location>
        <begin position="435"/>
        <end position="448"/>
    </location>
</feature>
<gene>
    <name evidence="9" type="ORF">LZC94_13265</name>
</gene>
<evidence type="ECO:0000256" key="3">
    <source>
        <dbReference type="ARBA" id="ARBA00022777"/>
    </source>
</evidence>
<reference evidence="9 10" key="1">
    <citation type="submission" date="2021-12" db="EMBL/GenBank/DDBJ databases">
        <title>Discovery of the Pendulisporaceae a myxobacterial family with distinct sporulation behavior and unique specialized metabolism.</title>
        <authorList>
            <person name="Garcia R."/>
            <person name="Popoff A."/>
            <person name="Bader C.D."/>
            <person name="Loehr J."/>
            <person name="Walesch S."/>
            <person name="Walt C."/>
            <person name="Boldt J."/>
            <person name="Bunk B."/>
            <person name="Haeckl F.J.F.P.J."/>
            <person name="Gunesch A.P."/>
            <person name="Birkelbach J."/>
            <person name="Nuebel U."/>
            <person name="Pietschmann T."/>
            <person name="Bach T."/>
            <person name="Mueller R."/>
        </authorList>
    </citation>
    <scope>NUCLEOTIDE SEQUENCE [LARGE SCALE GENOMIC DNA]</scope>
    <source>
        <strain evidence="9 10">MSr11954</strain>
    </source>
</reference>
<evidence type="ECO:0000256" key="2">
    <source>
        <dbReference type="ARBA" id="ARBA00022741"/>
    </source>
</evidence>
<keyword evidence="7" id="KW-0812">Transmembrane</keyword>
<evidence type="ECO:0000259" key="8">
    <source>
        <dbReference type="PROSITE" id="PS50011"/>
    </source>
</evidence>
<dbReference type="SMART" id="SM00220">
    <property type="entry name" value="S_TKc"/>
    <property type="match status" value="1"/>
</dbReference>
<keyword evidence="7" id="KW-1133">Transmembrane helix</keyword>
<accession>A0ABZ2M6U6</accession>
<dbReference type="Proteomes" id="UP001370348">
    <property type="component" value="Chromosome"/>
</dbReference>
<dbReference type="PROSITE" id="PS00107">
    <property type="entry name" value="PROTEIN_KINASE_ATP"/>
    <property type="match status" value="1"/>
</dbReference>
<evidence type="ECO:0000256" key="5">
    <source>
        <dbReference type="PROSITE-ProRule" id="PRU10141"/>
    </source>
</evidence>
<dbReference type="RefSeq" id="WP_394827861.1">
    <property type="nucleotide sequence ID" value="NZ_CP089984.1"/>
</dbReference>
<dbReference type="PROSITE" id="PS50011">
    <property type="entry name" value="PROTEIN_KINASE_DOM"/>
    <property type="match status" value="1"/>
</dbReference>
<dbReference type="InterPro" id="IPR000719">
    <property type="entry name" value="Prot_kinase_dom"/>
</dbReference>
<evidence type="ECO:0000256" key="7">
    <source>
        <dbReference type="SAM" id="Phobius"/>
    </source>
</evidence>
<keyword evidence="3 9" id="KW-0418">Kinase</keyword>
<keyword evidence="1" id="KW-0808">Transferase</keyword>
<name>A0ABZ2M6U6_9BACT</name>
<sequence>MSVSPEVGVILAGKYRVERVLGAGGMGVVVAARHLQLESLVALKLMVPAALDVEGSAERFRREAQAVARLRGEHIAHVTDFGILDTGRPYIVMEFLDGADLDTVLNARGRLPAREAIDYVIDVCKAMVEAHDAGIVHRDLKPHNLFRTNRPDGTTLVKVLDFGISKFIGVEGFDAASTETGALLGSPAYMSPEQIRSSKHVDARTDIYALGAILFQFVTGERVFRAASLGEMLVSVIHDAPRSIRQVRPELPADLDAVVARCLQKDPSKRFASARELLIALQSVRSSRRSSPAVSSEILPLNRSVVLAVASVVMVIAVASTLLVGAARSRRGSLATPSNERPPPMASSLAVASRSEMPPTAEVDASPVGAGIPKLPTPVSTSSPARSATPLQPEGGTSVRSKAIAPVPRVQDHGAKEAPRPTEAPTPRSMKYPSTAPPSPYTLPPLGL</sequence>
<evidence type="ECO:0000313" key="10">
    <source>
        <dbReference type="Proteomes" id="UP001370348"/>
    </source>
</evidence>
<evidence type="ECO:0000256" key="6">
    <source>
        <dbReference type="SAM" id="MobiDB-lite"/>
    </source>
</evidence>
<keyword evidence="10" id="KW-1185">Reference proteome</keyword>
<feature type="compositionally biased region" description="Polar residues" evidence="6">
    <location>
        <begin position="378"/>
        <end position="390"/>
    </location>
</feature>
<dbReference type="PANTHER" id="PTHR43289">
    <property type="entry name" value="MITOGEN-ACTIVATED PROTEIN KINASE KINASE KINASE 20-RELATED"/>
    <property type="match status" value="1"/>
</dbReference>
<dbReference type="Pfam" id="PF00069">
    <property type="entry name" value="Pkinase"/>
    <property type="match status" value="1"/>
</dbReference>
<keyword evidence="2 5" id="KW-0547">Nucleotide-binding</keyword>
<dbReference type="Gene3D" id="3.30.200.20">
    <property type="entry name" value="Phosphorylase Kinase, domain 1"/>
    <property type="match status" value="1"/>
</dbReference>
<keyword evidence="4 5" id="KW-0067">ATP-binding</keyword>
<feature type="compositionally biased region" description="Basic and acidic residues" evidence="6">
    <location>
        <begin position="410"/>
        <end position="420"/>
    </location>
</feature>
<dbReference type="InterPro" id="IPR017441">
    <property type="entry name" value="Protein_kinase_ATP_BS"/>
</dbReference>
<dbReference type="InterPro" id="IPR011009">
    <property type="entry name" value="Kinase-like_dom_sf"/>
</dbReference>